<evidence type="ECO:0000256" key="1">
    <source>
        <dbReference type="ARBA" id="ARBA00004123"/>
    </source>
</evidence>
<evidence type="ECO:0000313" key="11">
    <source>
        <dbReference type="Proteomes" id="UP000494040"/>
    </source>
</evidence>
<dbReference type="PANTHER" id="PTHR14222">
    <property type="entry name" value="CONDENSIN"/>
    <property type="match status" value="1"/>
</dbReference>
<dbReference type="GO" id="GO:0007076">
    <property type="term" value="P:mitotic chromosome condensation"/>
    <property type="evidence" value="ECO:0007669"/>
    <property type="project" value="InterPro"/>
</dbReference>
<accession>A0A8I6R8W0</accession>
<dbReference type="KEGG" id="clec:106661918"/>
<dbReference type="InterPro" id="IPR016024">
    <property type="entry name" value="ARM-type_fold"/>
</dbReference>
<dbReference type="OrthoDB" id="10263978at2759"/>
<keyword evidence="7" id="KW-0175">Coiled coil</keyword>
<reference evidence="10" key="1">
    <citation type="submission" date="2022-01" db="UniProtKB">
        <authorList>
            <consortium name="EnsemblMetazoa"/>
        </authorList>
    </citation>
    <scope>IDENTIFICATION</scope>
</reference>
<dbReference type="GO" id="GO:0051301">
    <property type="term" value="P:cell division"/>
    <property type="evidence" value="ECO:0007669"/>
    <property type="project" value="UniProtKB-KW"/>
</dbReference>
<name>A0A8I6R8W0_CIMLE</name>
<evidence type="ECO:0000256" key="6">
    <source>
        <dbReference type="ARBA" id="ARBA00023306"/>
    </source>
</evidence>
<dbReference type="GO" id="GO:0000796">
    <property type="term" value="C:condensin complex"/>
    <property type="evidence" value="ECO:0007669"/>
    <property type="project" value="TreeGrafter"/>
</dbReference>
<evidence type="ECO:0000256" key="5">
    <source>
        <dbReference type="ARBA" id="ARBA00023242"/>
    </source>
</evidence>
<proteinExistence type="predicted"/>
<keyword evidence="4" id="KW-0226">DNA condensation</keyword>
<dbReference type="SUPFAM" id="SSF48371">
    <property type="entry name" value="ARM repeat"/>
    <property type="match status" value="1"/>
</dbReference>
<evidence type="ECO:0000259" key="9">
    <source>
        <dbReference type="Pfam" id="PF12717"/>
    </source>
</evidence>
<dbReference type="Gene3D" id="1.25.10.10">
    <property type="entry name" value="Leucine-rich Repeat Variant"/>
    <property type="match status" value="1"/>
</dbReference>
<evidence type="ECO:0000256" key="7">
    <source>
        <dbReference type="SAM" id="Coils"/>
    </source>
</evidence>
<feature type="compositionally biased region" description="Polar residues" evidence="8">
    <location>
        <begin position="1296"/>
        <end position="1325"/>
    </location>
</feature>
<feature type="domain" description="Condensin complex subunit 1 C-terminal" evidence="9">
    <location>
        <begin position="919"/>
        <end position="1020"/>
    </location>
</feature>
<dbReference type="RefSeq" id="XP_014241158.1">
    <property type="nucleotide sequence ID" value="XM_014385672.2"/>
</dbReference>
<dbReference type="EnsemblMetazoa" id="XM_014385672.2">
    <property type="protein sequence ID" value="XP_014241158.1"/>
    <property type="gene ID" value="LOC106661918"/>
</dbReference>
<comment type="subcellular location">
    <subcellularLocation>
        <location evidence="1">Nucleus</location>
    </subcellularLocation>
</comment>
<evidence type="ECO:0000313" key="10">
    <source>
        <dbReference type="EnsemblMetazoa" id="XP_014241158.1"/>
    </source>
</evidence>
<keyword evidence="5" id="KW-0539">Nucleus</keyword>
<evidence type="ECO:0000256" key="8">
    <source>
        <dbReference type="SAM" id="MobiDB-lite"/>
    </source>
</evidence>
<evidence type="ECO:0000256" key="2">
    <source>
        <dbReference type="ARBA" id="ARBA00022618"/>
    </source>
</evidence>
<dbReference type="InterPro" id="IPR032682">
    <property type="entry name" value="Cnd1_C"/>
</dbReference>
<dbReference type="PANTHER" id="PTHR14222:SF1">
    <property type="entry name" value="CONDENSIN-2 COMPLEX SUBUNIT D3"/>
    <property type="match status" value="1"/>
</dbReference>
<feature type="region of interest" description="Disordered" evidence="8">
    <location>
        <begin position="1356"/>
        <end position="1408"/>
    </location>
</feature>
<dbReference type="Proteomes" id="UP000494040">
    <property type="component" value="Unassembled WGS sequence"/>
</dbReference>
<dbReference type="GO" id="GO:0005634">
    <property type="term" value="C:nucleus"/>
    <property type="evidence" value="ECO:0007669"/>
    <property type="project" value="UniProtKB-SubCell"/>
</dbReference>
<dbReference type="GeneID" id="106661918"/>
<keyword evidence="6" id="KW-0131">Cell cycle</keyword>
<feature type="coiled-coil region" evidence="7">
    <location>
        <begin position="1184"/>
        <end position="1229"/>
    </location>
</feature>
<dbReference type="InterPro" id="IPR026971">
    <property type="entry name" value="CND1/NCAPD3"/>
</dbReference>
<dbReference type="RefSeq" id="XP_024081241.1">
    <property type="nucleotide sequence ID" value="XM_024225473.1"/>
</dbReference>
<dbReference type="GO" id="GO:0042393">
    <property type="term" value="F:histone binding"/>
    <property type="evidence" value="ECO:0007669"/>
    <property type="project" value="TreeGrafter"/>
</dbReference>
<feature type="coiled-coil region" evidence="7">
    <location>
        <begin position="207"/>
        <end position="234"/>
    </location>
</feature>
<keyword evidence="11" id="KW-1185">Reference proteome</keyword>
<organism evidence="10 11">
    <name type="scientific">Cimex lectularius</name>
    <name type="common">Bed bug</name>
    <name type="synonym">Acanthia lectularia</name>
    <dbReference type="NCBI Taxonomy" id="79782"/>
    <lineage>
        <taxon>Eukaryota</taxon>
        <taxon>Metazoa</taxon>
        <taxon>Ecdysozoa</taxon>
        <taxon>Arthropoda</taxon>
        <taxon>Hexapoda</taxon>
        <taxon>Insecta</taxon>
        <taxon>Pterygota</taxon>
        <taxon>Neoptera</taxon>
        <taxon>Paraneoptera</taxon>
        <taxon>Hemiptera</taxon>
        <taxon>Heteroptera</taxon>
        <taxon>Panheteroptera</taxon>
        <taxon>Cimicomorpha</taxon>
        <taxon>Cimicidae</taxon>
        <taxon>Cimex</taxon>
    </lineage>
</organism>
<dbReference type="Pfam" id="PF12717">
    <property type="entry name" value="Cnd1"/>
    <property type="match status" value="1"/>
</dbReference>
<keyword evidence="2" id="KW-0132">Cell division</keyword>
<evidence type="ECO:0000256" key="3">
    <source>
        <dbReference type="ARBA" id="ARBA00022776"/>
    </source>
</evidence>
<dbReference type="InterPro" id="IPR011989">
    <property type="entry name" value="ARM-like"/>
</dbReference>
<dbReference type="GO" id="GO:0000779">
    <property type="term" value="C:condensed chromosome, centromeric region"/>
    <property type="evidence" value="ECO:0007669"/>
    <property type="project" value="TreeGrafter"/>
</dbReference>
<dbReference type="EnsemblMetazoa" id="XM_024225473.1">
    <property type="protein sequence ID" value="XP_024081241.1"/>
    <property type="gene ID" value="LOC106661918"/>
</dbReference>
<dbReference type="OMA" id="KYRQFAV"/>
<evidence type="ECO:0000256" key="4">
    <source>
        <dbReference type="ARBA" id="ARBA00023067"/>
    </source>
</evidence>
<protein>
    <recommendedName>
        <fullName evidence="9">Condensin complex subunit 1 C-terminal domain-containing protein</fullName>
    </recommendedName>
</protein>
<feature type="compositionally biased region" description="Basic and acidic residues" evidence="8">
    <location>
        <begin position="1391"/>
        <end position="1400"/>
    </location>
</feature>
<feature type="compositionally biased region" description="Polar residues" evidence="8">
    <location>
        <begin position="1356"/>
        <end position="1370"/>
    </location>
</feature>
<feature type="region of interest" description="Disordered" evidence="8">
    <location>
        <begin position="168"/>
        <end position="194"/>
    </location>
</feature>
<keyword evidence="3" id="KW-0498">Mitosis</keyword>
<dbReference type="GO" id="GO:0010032">
    <property type="term" value="P:meiotic chromosome condensation"/>
    <property type="evidence" value="ECO:0007669"/>
    <property type="project" value="TreeGrafter"/>
</dbReference>
<feature type="region of interest" description="Disordered" evidence="8">
    <location>
        <begin position="418"/>
        <end position="439"/>
    </location>
</feature>
<feature type="region of interest" description="Disordered" evidence="8">
    <location>
        <begin position="1296"/>
        <end position="1341"/>
    </location>
</feature>
<sequence>MDFLDIVSKFQLEKLNRQWVERVHRDDFTNEKTLPDEYELLFLDDSSESLYTLMKNLCDSIKEWLREDLNSSNLSQDSSTSVRKSWQALIKHQFDYKGLIAVLSTFIKIDLKELVDEEARLCALTAADLYFILISIHGSQIFSVFNSILFGQAVEQFRIVSLIQSSGTAKPSHKKSKKKEAEEETDCNTQDNTEQEVISSDEINKIFKILALTIEDLEDSLNNLQLKNNREILVQIVHVLVFLIKSDKTTLAFPKTLPKQTNITYLAYKSYEILNSFCNPRHGDLMEIVRYLMKSLLSELIWKDQDLQMSFKYKNYIREHILCFIKQILHNVGKPAYGGVKGLLQQLCIKTNEKADLRAKSLQQIVDILIFLPDDLFNDCCLWILSLSHAYEVKNRVVAVELISKLLLLDERETRSEEYNRDNESVDNSSRNGDVSEDENNINTVLNHTKTLNHKFLLTAIISRFDDISATVRAKCLSIFASLLTSNSAIKRITVDLFVQNKVDDNRTIFDFKKFFCNADEINVPEDPLPKGSLIMEKVELLSADPKVFVRKSALQILINICRLDSDWITAKRIDIFVKACKDNSVIIRKLMVQGITELLLTATEREDLQKAWVTSVFPLIADNEVKSQEKVIETVGNVILDNMKPHSHTVQSKEILPWKLISLVSSLGLRRLFRFVCRQWAILKYISADVIRILQSHIGTENNLSAWFLLVCISEFETLKNPNFILEYFFENVYNNTSFDEYCSQLVMEAVHLNWKECKVDLIENLCTKLKLSVENFQVPFTLIARYFDICVMYDSTNAKSWAVSLIESCENYLHKVLHSNTEISENLELGVVQRIFTLGEAIQISPGVIKEDTKDMLVTIVDMDPKDGEADKGTKQSSLVTAVTVITLGKLCLQDQLLSKKVVPVFGSLLVKSPTPIKINSLISLADLCVRFTSLVEPYLGEMALCLKDQDWKIRNKTLTLITQLLQEDYIKLKSPIFFFILSMINDSCLTVKKNAAMFLVNTVLKKYPRIMGQEFIKAILFYNSYHESYGFCQFEISPRELDAFCIPGNTNKGLRRNLYKFMMNKMDDELKFKVTCQLCSEILDKVCEGKIPLEQTGIIVLEDALYAIACEGLRISNSRGSKDDDENELTNGTTNNAVKNIMDRIGREVLKKNYMEHCIPIFIRLKRKLTEIKSPLITNLMVALKELIKDYKEEIDEILAGDSELAAEIALDLRNLEENGNELTNADEQPALDNLPMSVKDLKLTCEKLADQIVQSTDVYLDNALHDVNSIETRDSLVVNHVSSLSQPCTNGNVQIEQEQSRESLSTQLHEPVQSRSPSYNDGTHERRISNSPLINENRSKTLEAQKKSCPSLSFNDVMHSTHNDTGVQDKLPPPSPIINKSPQITEVKMENNTTKDNRRKRRRN</sequence>